<feature type="domain" description="DinB-like" evidence="1">
    <location>
        <begin position="44"/>
        <end position="148"/>
    </location>
</feature>
<protein>
    <submittedName>
        <fullName evidence="2">DinB family protein</fullName>
    </submittedName>
</protein>
<comment type="caution">
    <text evidence="2">The sequence shown here is derived from an EMBL/GenBank/DDBJ whole genome shotgun (WGS) entry which is preliminary data.</text>
</comment>
<dbReference type="InterPro" id="IPR034660">
    <property type="entry name" value="DinB/YfiT-like"/>
</dbReference>
<accession>A0A8J6NM15</accession>
<gene>
    <name evidence="2" type="ORF">H8E29_10375</name>
</gene>
<reference evidence="2 3" key="1">
    <citation type="submission" date="2020-08" db="EMBL/GenBank/DDBJ databases">
        <title>Bridging the membrane lipid divide: bacteria of the FCB group superphylum have the potential to synthesize archaeal ether lipids.</title>
        <authorList>
            <person name="Villanueva L."/>
            <person name="Von Meijenfeldt F.A.B."/>
            <person name="Westbye A.B."/>
            <person name="Yadav S."/>
            <person name="Hopmans E.C."/>
            <person name="Dutilh B.E."/>
            <person name="Sinninghe Damste J.S."/>
        </authorList>
    </citation>
    <scope>NUCLEOTIDE SEQUENCE [LARGE SCALE GENOMIC DNA]</scope>
    <source>
        <strain evidence="2">NIOZ-UU36</strain>
    </source>
</reference>
<evidence type="ECO:0000259" key="1">
    <source>
        <dbReference type="Pfam" id="PF12867"/>
    </source>
</evidence>
<dbReference type="EMBL" id="JACNJN010000119">
    <property type="protein sequence ID" value="MBC8335662.1"/>
    <property type="molecule type" value="Genomic_DNA"/>
</dbReference>
<proteinExistence type="predicted"/>
<evidence type="ECO:0000313" key="2">
    <source>
        <dbReference type="EMBL" id="MBC8335662.1"/>
    </source>
</evidence>
<sequence length="159" mass="18748">MPTKKAQSLYEKYQFHNRIMHVFMKGISHEESVLQLPFKHNCMNWILGHIVTNRSHVLETVDAAHGWQEEVRALYHQDTQPVTQESPSIKFEKLIAYLDESVELLEAALENVSAEWLDENFTNYRGEKTRYEHIGSFHWHESFHLGQLEILKAFIETKP</sequence>
<dbReference type="InterPro" id="IPR024775">
    <property type="entry name" value="DinB-like"/>
</dbReference>
<dbReference type="SUPFAM" id="SSF109854">
    <property type="entry name" value="DinB/YfiT-like putative metalloenzymes"/>
    <property type="match status" value="1"/>
</dbReference>
<name>A0A8J6NM15_9CHLR</name>
<dbReference type="Pfam" id="PF12867">
    <property type="entry name" value="DinB_2"/>
    <property type="match status" value="1"/>
</dbReference>
<dbReference type="Gene3D" id="1.20.120.450">
    <property type="entry name" value="dinb family like domain"/>
    <property type="match status" value="1"/>
</dbReference>
<organism evidence="2 3">
    <name type="scientific">Candidatus Desulfolinea nitratireducens</name>
    <dbReference type="NCBI Taxonomy" id="2841698"/>
    <lineage>
        <taxon>Bacteria</taxon>
        <taxon>Bacillati</taxon>
        <taxon>Chloroflexota</taxon>
        <taxon>Anaerolineae</taxon>
        <taxon>Anaerolineales</taxon>
        <taxon>Anaerolineales incertae sedis</taxon>
        <taxon>Candidatus Desulfolinea</taxon>
    </lineage>
</organism>
<dbReference type="Proteomes" id="UP000614469">
    <property type="component" value="Unassembled WGS sequence"/>
</dbReference>
<dbReference type="AlphaFoldDB" id="A0A8J6NM15"/>
<evidence type="ECO:0000313" key="3">
    <source>
        <dbReference type="Proteomes" id="UP000614469"/>
    </source>
</evidence>